<feature type="signal peptide" evidence="7">
    <location>
        <begin position="1"/>
        <end position="26"/>
    </location>
</feature>
<dbReference type="Pfam" id="PF01822">
    <property type="entry name" value="WSC"/>
    <property type="match status" value="2"/>
</dbReference>
<sequence>MMLSKVLFELVVISVSPISYRTSASAIPIDGVGLEARQLPPVNTWVYQGCYSDPNADYRTLMFSGGRNDTMTLSKCSEVCGANGKKYAFFGTEDGKECWCDYSLRPRGGGVKVDAVKCNSTCAGDATGNTKCGGPNALSVYRNPLIVEPASKPIVVDPATGTTWKYDNCYLGFRGAVRTLDLRVDPAAGVTIETCTSTCASLKYTYAGLEYGHECWCGNTLHMSVTSAQDPSVACKQACDDNTNEICGDIGMLSLYMKA</sequence>
<dbReference type="OrthoDB" id="5985073at2759"/>
<evidence type="ECO:0000256" key="1">
    <source>
        <dbReference type="ARBA" id="ARBA00004167"/>
    </source>
</evidence>
<keyword evidence="2" id="KW-0812">Transmembrane</keyword>
<keyword evidence="4" id="KW-1133">Transmembrane helix</keyword>
<dbReference type="PROSITE" id="PS51212">
    <property type="entry name" value="WSC"/>
    <property type="match status" value="2"/>
</dbReference>
<name>A0A409W191_9AGAR</name>
<evidence type="ECO:0000259" key="8">
    <source>
        <dbReference type="PROSITE" id="PS51212"/>
    </source>
</evidence>
<evidence type="ECO:0000256" key="7">
    <source>
        <dbReference type="SAM" id="SignalP"/>
    </source>
</evidence>
<dbReference type="PANTHER" id="PTHR24269:SF16">
    <property type="entry name" value="PROTEIN SLG1"/>
    <property type="match status" value="1"/>
</dbReference>
<dbReference type="STRING" id="181874.A0A409W191"/>
<reference evidence="9 10" key="1">
    <citation type="journal article" date="2018" name="Evol. Lett.">
        <title>Horizontal gene cluster transfer increased hallucinogenic mushroom diversity.</title>
        <authorList>
            <person name="Reynolds H.T."/>
            <person name="Vijayakumar V."/>
            <person name="Gluck-Thaler E."/>
            <person name="Korotkin H.B."/>
            <person name="Matheny P.B."/>
            <person name="Slot J.C."/>
        </authorList>
    </citation>
    <scope>NUCLEOTIDE SEQUENCE [LARGE SCALE GENOMIC DNA]</scope>
    <source>
        <strain evidence="9 10">2629</strain>
    </source>
</reference>
<protein>
    <recommendedName>
        <fullName evidence="8">WSC domain-containing protein</fullName>
    </recommendedName>
</protein>
<comment type="caution">
    <text evidence="9">The sequence shown here is derived from an EMBL/GenBank/DDBJ whole genome shotgun (WGS) entry which is preliminary data.</text>
</comment>
<proteinExistence type="predicted"/>
<gene>
    <name evidence="9" type="ORF">CVT24_002348</name>
</gene>
<dbReference type="Proteomes" id="UP000284842">
    <property type="component" value="Unassembled WGS sequence"/>
</dbReference>
<dbReference type="InParanoid" id="A0A409W191"/>
<evidence type="ECO:0000313" key="10">
    <source>
        <dbReference type="Proteomes" id="UP000284842"/>
    </source>
</evidence>
<accession>A0A409W191</accession>
<evidence type="ECO:0000256" key="4">
    <source>
        <dbReference type="ARBA" id="ARBA00022989"/>
    </source>
</evidence>
<evidence type="ECO:0000313" key="9">
    <source>
        <dbReference type="EMBL" id="PPQ72248.1"/>
    </source>
</evidence>
<keyword evidence="6" id="KW-0325">Glycoprotein</keyword>
<dbReference type="SMART" id="SM00321">
    <property type="entry name" value="WSC"/>
    <property type="match status" value="2"/>
</dbReference>
<keyword evidence="10" id="KW-1185">Reference proteome</keyword>
<evidence type="ECO:0000256" key="6">
    <source>
        <dbReference type="ARBA" id="ARBA00023180"/>
    </source>
</evidence>
<dbReference type="EMBL" id="NHTK01005879">
    <property type="protein sequence ID" value="PPQ72248.1"/>
    <property type="molecule type" value="Genomic_DNA"/>
</dbReference>
<organism evidence="9 10">
    <name type="scientific">Panaeolus cyanescens</name>
    <dbReference type="NCBI Taxonomy" id="181874"/>
    <lineage>
        <taxon>Eukaryota</taxon>
        <taxon>Fungi</taxon>
        <taxon>Dikarya</taxon>
        <taxon>Basidiomycota</taxon>
        <taxon>Agaricomycotina</taxon>
        <taxon>Agaricomycetes</taxon>
        <taxon>Agaricomycetidae</taxon>
        <taxon>Agaricales</taxon>
        <taxon>Agaricineae</taxon>
        <taxon>Galeropsidaceae</taxon>
        <taxon>Panaeolus</taxon>
    </lineage>
</organism>
<feature type="chain" id="PRO_5019537743" description="WSC domain-containing protein" evidence="7">
    <location>
        <begin position="27"/>
        <end position="259"/>
    </location>
</feature>
<dbReference type="InterPro" id="IPR002889">
    <property type="entry name" value="WSC_carb-bd"/>
</dbReference>
<feature type="domain" description="WSC" evidence="8">
    <location>
        <begin position="163"/>
        <end position="259"/>
    </location>
</feature>
<evidence type="ECO:0000256" key="2">
    <source>
        <dbReference type="ARBA" id="ARBA00022692"/>
    </source>
</evidence>
<keyword evidence="5" id="KW-0472">Membrane</keyword>
<dbReference type="PANTHER" id="PTHR24269">
    <property type="entry name" value="KREMEN PROTEIN"/>
    <property type="match status" value="1"/>
</dbReference>
<dbReference type="InterPro" id="IPR051836">
    <property type="entry name" value="Kremen_rcpt"/>
</dbReference>
<keyword evidence="3 7" id="KW-0732">Signal</keyword>
<feature type="domain" description="WSC" evidence="8">
    <location>
        <begin position="44"/>
        <end position="144"/>
    </location>
</feature>
<dbReference type="GO" id="GO:0005886">
    <property type="term" value="C:plasma membrane"/>
    <property type="evidence" value="ECO:0007669"/>
    <property type="project" value="TreeGrafter"/>
</dbReference>
<evidence type="ECO:0000256" key="5">
    <source>
        <dbReference type="ARBA" id="ARBA00023136"/>
    </source>
</evidence>
<evidence type="ECO:0000256" key="3">
    <source>
        <dbReference type="ARBA" id="ARBA00022729"/>
    </source>
</evidence>
<dbReference type="AlphaFoldDB" id="A0A409W191"/>
<comment type="subcellular location">
    <subcellularLocation>
        <location evidence="1">Membrane</location>
        <topology evidence="1">Single-pass membrane protein</topology>
    </subcellularLocation>
</comment>